<dbReference type="Proteomes" id="UP000473014">
    <property type="component" value="Unassembled WGS sequence"/>
</dbReference>
<protein>
    <recommendedName>
        <fullName evidence="4">Lipoprotein</fullName>
    </recommendedName>
</protein>
<dbReference type="OrthoDB" id="4236649at2"/>
<organism evidence="2 3">
    <name type="scientific">Streptomyces taklimakanensis</name>
    <dbReference type="NCBI Taxonomy" id="2569853"/>
    <lineage>
        <taxon>Bacteria</taxon>
        <taxon>Bacillati</taxon>
        <taxon>Actinomycetota</taxon>
        <taxon>Actinomycetes</taxon>
        <taxon>Kitasatosporales</taxon>
        <taxon>Streptomycetaceae</taxon>
        <taxon>Streptomyces</taxon>
    </lineage>
</organism>
<name>A0A6G2BDZ3_9ACTN</name>
<feature type="chain" id="PRO_5026027462" description="Lipoprotein" evidence="1">
    <location>
        <begin position="25"/>
        <end position="133"/>
    </location>
</feature>
<keyword evidence="3" id="KW-1185">Reference proteome</keyword>
<evidence type="ECO:0000313" key="2">
    <source>
        <dbReference type="EMBL" id="MTE20505.1"/>
    </source>
</evidence>
<dbReference type="RefSeq" id="WP_155071558.1">
    <property type="nucleotide sequence ID" value="NZ_WIXO01000001.1"/>
</dbReference>
<keyword evidence="1" id="KW-0732">Signal</keyword>
<dbReference type="AlphaFoldDB" id="A0A6G2BDZ3"/>
<sequence>MRKSTVRTALTTVLLCGAFLPATACGSEDGGNNEFTGAAVRTAAATAGENAFERAGHTIEGGLSCTDEGSGENLKITCTGTTQDGQDAELTAEADRNPEIETSDGVRIEGFTIVGTVDGERVIDHKGCLGAGC</sequence>
<gene>
    <name evidence="2" type="ORF">F0L17_15585</name>
</gene>
<comment type="caution">
    <text evidence="2">The sequence shown here is derived from an EMBL/GenBank/DDBJ whole genome shotgun (WGS) entry which is preliminary data.</text>
</comment>
<proteinExistence type="predicted"/>
<evidence type="ECO:0008006" key="4">
    <source>
        <dbReference type="Google" id="ProtNLM"/>
    </source>
</evidence>
<dbReference type="EMBL" id="WIXO01000001">
    <property type="protein sequence ID" value="MTE20505.1"/>
    <property type="molecule type" value="Genomic_DNA"/>
</dbReference>
<evidence type="ECO:0000256" key="1">
    <source>
        <dbReference type="SAM" id="SignalP"/>
    </source>
</evidence>
<reference evidence="2 3" key="1">
    <citation type="submission" date="2019-11" db="EMBL/GenBank/DDBJ databases">
        <authorList>
            <person name="Yuan L."/>
        </authorList>
    </citation>
    <scope>NUCLEOTIDE SEQUENCE [LARGE SCALE GENOMIC DNA]</scope>
    <source>
        <strain evidence="2 3">TRM43335</strain>
    </source>
</reference>
<evidence type="ECO:0000313" key="3">
    <source>
        <dbReference type="Proteomes" id="UP000473014"/>
    </source>
</evidence>
<feature type="signal peptide" evidence="1">
    <location>
        <begin position="1"/>
        <end position="24"/>
    </location>
</feature>
<accession>A0A6G2BDZ3</accession>